<accession>A0A0F9BRX6</accession>
<dbReference type="SUPFAM" id="SSF48371">
    <property type="entry name" value="ARM repeat"/>
    <property type="match status" value="1"/>
</dbReference>
<dbReference type="EMBL" id="LAZR01047857">
    <property type="protein sequence ID" value="KKK93239.1"/>
    <property type="molecule type" value="Genomic_DNA"/>
</dbReference>
<dbReference type="InterPro" id="IPR004830">
    <property type="entry name" value="LRR_variant"/>
</dbReference>
<gene>
    <name evidence="1" type="ORF">LCGC14_2694860</name>
</gene>
<dbReference type="Gene3D" id="1.25.10.10">
    <property type="entry name" value="Leucine-rich Repeat Variant"/>
    <property type="match status" value="1"/>
</dbReference>
<proteinExistence type="predicted"/>
<comment type="caution">
    <text evidence="1">The sequence shown here is derived from an EMBL/GenBank/DDBJ whole genome shotgun (WGS) entry which is preliminary data.</text>
</comment>
<dbReference type="InterPro" id="IPR011989">
    <property type="entry name" value="ARM-like"/>
</dbReference>
<sequence length="153" mass="17170">MEGKGTLILALTVKEFRVQYALGSLSCIDLEKLAKRIGTPRKILTILSKDKERYVKYGVATNIHTPMNILTKLSTDKDYMIQNCVAQNSSTSKKVLKRLSEHVGSNVRYYVAGNPNTPVRVLVKLANDEDVGVYSNARRNLTQMKNLKQIKGQ</sequence>
<organism evidence="1">
    <name type="scientific">marine sediment metagenome</name>
    <dbReference type="NCBI Taxonomy" id="412755"/>
    <lineage>
        <taxon>unclassified sequences</taxon>
        <taxon>metagenomes</taxon>
        <taxon>ecological metagenomes</taxon>
    </lineage>
</organism>
<protein>
    <submittedName>
        <fullName evidence="1">Uncharacterized protein</fullName>
    </submittedName>
</protein>
<dbReference type="Pfam" id="PF01816">
    <property type="entry name" value="LRV"/>
    <property type="match status" value="1"/>
</dbReference>
<name>A0A0F9BRX6_9ZZZZ</name>
<dbReference type="AlphaFoldDB" id="A0A0F9BRX6"/>
<dbReference type="InterPro" id="IPR016024">
    <property type="entry name" value="ARM-type_fold"/>
</dbReference>
<evidence type="ECO:0000313" key="1">
    <source>
        <dbReference type="EMBL" id="KKK93239.1"/>
    </source>
</evidence>
<reference evidence="1" key="1">
    <citation type="journal article" date="2015" name="Nature">
        <title>Complex archaea that bridge the gap between prokaryotes and eukaryotes.</title>
        <authorList>
            <person name="Spang A."/>
            <person name="Saw J.H."/>
            <person name="Jorgensen S.L."/>
            <person name="Zaremba-Niedzwiedzka K."/>
            <person name="Martijn J."/>
            <person name="Lind A.E."/>
            <person name="van Eijk R."/>
            <person name="Schleper C."/>
            <person name="Guy L."/>
            <person name="Ettema T.J."/>
        </authorList>
    </citation>
    <scope>NUCLEOTIDE SEQUENCE</scope>
</reference>